<dbReference type="InterPro" id="IPR045584">
    <property type="entry name" value="Pilin-like"/>
</dbReference>
<evidence type="ECO:0000259" key="2">
    <source>
        <dbReference type="Pfam" id="PF07596"/>
    </source>
</evidence>
<dbReference type="PANTHER" id="PTHR30093">
    <property type="entry name" value="GENERAL SECRETION PATHWAY PROTEIN G"/>
    <property type="match status" value="1"/>
</dbReference>
<name>A0A518H1V1_9BACT</name>
<dbReference type="InterPro" id="IPR012902">
    <property type="entry name" value="N_methyl_site"/>
</dbReference>
<organism evidence="3 4">
    <name type="scientific">Tautonia plasticadhaerens</name>
    <dbReference type="NCBI Taxonomy" id="2527974"/>
    <lineage>
        <taxon>Bacteria</taxon>
        <taxon>Pseudomonadati</taxon>
        <taxon>Planctomycetota</taxon>
        <taxon>Planctomycetia</taxon>
        <taxon>Isosphaerales</taxon>
        <taxon>Isosphaeraceae</taxon>
        <taxon>Tautonia</taxon>
    </lineage>
</organism>
<dbReference type="SUPFAM" id="SSF54523">
    <property type="entry name" value="Pili subunits"/>
    <property type="match status" value="1"/>
</dbReference>
<dbReference type="GO" id="GO:0015627">
    <property type="term" value="C:type II protein secretion system complex"/>
    <property type="evidence" value="ECO:0007669"/>
    <property type="project" value="InterPro"/>
</dbReference>
<evidence type="ECO:0000256" key="1">
    <source>
        <dbReference type="ARBA" id="ARBA00022481"/>
    </source>
</evidence>
<proteinExistence type="predicted"/>
<dbReference type="Proteomes" id="UP000317835">
    <property type="component" value="Chromosome"/>
</dbReference>
<dbReference type="Pfam" id="PF07596">
    <property type="entry name" value="SBP_bac_10"/>
    <property type="match status" value="1"/>
</dbReference>
<evidence type="ECO:0000313" key="4">
    <source>
        <dbReference type="Proteomes" id="UP000317835"/>
    </source>
</evidence>
<keyword evidence="4" id="KW-1185">Reference proteome</keyword>
<keyword evidence="1" id="KW-0488">Methylation</keyword>
<dbReference type="RefSeq" id="WP_145270002.1">
    <property type="nucleotide sequence ID" value="NZ_CP036426.1"/>
</dbReference>
<dbReference type="AlphaFoldDB" id="A0A518H1V1"/>
<dbReference type="EMBL" id="CP036426">
    <property type="protein sequence ID" value="QDV34827.1"/>
    <property type="molecule type" value="Genomic_DNA"/>
</dbReference>
<dbReference type="InterPro" id="IPR000983">
    <property type="entry name" value="Bac_GSPG_pilin"/>
</dbReference>
<gene>
    <name evidence="3" type="primary">xcpT_13</name>
    <name evidence="3" type="ORF">ElP_27240</name>
</gene>
<dbReference type="Gene3D" id="3.30.700.10">
    <property type="entry name" value="Glycoprotein, Type 4 Pilin"/>
    <property type="match status" value="1"/>
</dbReference>
<accession>A0A518H1V1</accession>
<protein>
    <submittedName>
        <fullName evidence="3">Type II secretion system protein G</fullName>
    </submittedName>
</protein>
<dbReference type="OrthoDB" id="273096at2"/>
<dbReference type="KEGG" id="tpla:ElP_27240"/>
<dbReference type="PANTHER" id="PTHR30093:SF2">
    <property type="entry name" value="TYPE II SECRETION SYSTEM PROTEIN H"/>
    <property type="match status" value="1"/>
</dbReference>
<dbReference type="NCBIfam" id="TIGR02532">
    <property type="entry name" value="IV_pilin_GFxxxE"/>
    <property type="match status" value="1"/>
</dbReference>
<dbReference type="Pfam" id="PF07963">
    <property type="entry name" value="N_methyl"/>
    <property type="match status" value="1"/>
</dbReference>
<dbReference type="GO" id="GO:0015628">
    <property type="term" value="P:protein secretion by the type II secretion system"/>
    <property type="evidence" value="ECO:0007669"/>
    <property type="project" value="InterPro"/>
</dbReference>
<dbReference type="InterPro" id="IPR027558">
    <property type="entry name" value="Pre_pil_HX9DG_C"/>
</dbReference>
<feature type="domain" description="DUF1559" evidence="2">
    <location>
        <begin position="34"/>
        <end position="331"/>
    </location>
</feature>
<evidence type="ECO:0000313" key="3">
    <source>
        <dbReference type="EMBL" id="QDV34827.1"/>
    </source>
</evidence>
<dbReference type="InterPro" id="IPR011453">
    <property type="entry name" value="DUF1559"/>
</dbReference>
<reference evidence="3 4" key="1">
    <citation type="submission" date="2019-02" db="EMBL/GenBank/DDBJ databases">
        <title>Deep-cultivation of Planctomycetes and their phenomic and genomic characterization uncovers novel biology.</title>
        <authorList>
            <person name="Wiegand S."/>
            <person name="Jogler M."/>
            <person name="Boedeker C."/>
            <person name="Pinto D."/>
            <person name="Vollmers J."/>
            <person name="Rivas-Marin E."/>
            <person name="Kohn T."/>
            <person name="Peeters S.H."/>
            <person name="Heuer A."/>
            <person name="Rast P."/>
            <person name="Oberbeckmann S."/>
            <person name="Bunk B."/>
            <person name="Jeske O."/>
            <person name="Meyerdierks A."/>
            <person name="Storesund J.E."/>
            <person name="Kallscheuer N."/>
            <person name="Luecker S."/>
            <person name="Lage O.M."/>
            <person name="Pohl T."/>
            <person name="Merkel B.J."/>
            <person name="Hornburger P."/>
            <person name="Mueller R.-W."/>
            <person name="Bruemmer F."/>
            <person name="Labrenz M."/>
            <person name="Spormann A.M."/>
            <person name="Op den Camp H."/>
            <person name="Overmann J."/>
            <person name="Amann R."/>
            <person name="Jetten M.S.M."/>
            <person name="Mascher T."/>
            <person name="Medema M.H."/>
            <person name="Devos D.P."/>
            <person name="Kaster A.-K."/>
            <person name="Ovreas L."/>
            <person name="Rohde M."/>
            <person name="Galperin M.Y."/>
            <person name="Jogler C."/>
        </authorList>
    </citation>
    <scope>NUCLEOTIDE SEQUENCE [LARGE SCALE GENOMIC DNA]</scope>
    <source>
        <strain evidence="3 4">ElP</strain>
    </source>
</reference>
<dbReference type="NCBIfam" id="TIGR04294">
    <property type="entry name" value="pre_pil_HX9DG"/>
    <property type="match status" value="1"/>
</dbReference>
<sequence length="353" mass="37904">MVKRSRRPAFTLIELLVVIAIIGVLIALLLPAVQSAREAARRAQCTNNLKQIGLALHNYESSNGAFPPAGQGTNFSVSPPSTIFVDGEWGVLARILPGLEQQQVFNALNFDLPYADINGANLTGCGAVIGAYLCPSSVRESGDARDELDPAFTAYPQPHGYGVQDYGAPCYTDIDAQGDRGEAGSTPATPFRNNFDRADGLLHHYKTAIAEVRDGLSNTMMIAEDAGRDATFIANAKTVNNTITRPAELNYDLDAARRFWRWAEPDGAFGVSGQINNPFRPANETVAYQSLANARARNNNAFNNDEIASFHPGGANVLLGDGSVKFLKETTSVVVLRSLVTPKGGEVVSADQY</sequence>
<dbReference type="PRINTS" id="PR00813">
    <property type="entry name" value="BCTERIALGSPG"/>
</dbReference>